<accession>A0A391NW45</accession>
<dbReference type="EMBL" id="BDIP01001218">
    <property type="protein sequence ID" value="GCA62713.1"/>
    <property type="molecule type" value="Genomic_DNA"/>
</dbReference>
<gene>
    <name evidence="1" type="ORF">KIPB_005281</name>
</gene>
<reference evidence="1 2" key="1">
    <citation type="journal article" date="2018" name="PLoS ONE">
        <title>The draft genome of Kipferlia bialata reveals reductive genome evolution in fornicate parasites.</title>
        <authorList>
            <person name="Tanifuji G."/>
            <person name="Takabayashi S."/>
            <person name="Kume K."/>
            <person name="Takagi M."/>
            <person name="Nakayama T."/>
            <person name="Kamikawa R."/>
            <person name="Inagaki Y."/>
            <person name="Hashimoto T."/>
        </authorList>
    </citation>
    <scope>NUCLEOTIDE SEQUENCE [LARGE SCALE GENOMIC DNA]</scope>
    <source>
        <strain evidence="1">NY0173</strain>
    </source>
</reference>
<keyword evidence="2" id="KW-1185">Reference proteome</keyword>
<name>A0A391NW45_9EUKA</name>
<proteinExistence type="predicted"/>
<organism evidence="1 2">
    <name type="scientific">Kipferlia bialata</name>
    <dbReference type="NCBI Taxonomy" id="797122"/>
    <lineage>
        <taxon>Eukaryota</taxon>
        <taxon>Metamonada</taxon>
        <taxon>Carpediemonas-like organisms</taxon>
        <taxon>Kipferlia</taxon>
    </lineage>
</organism>
<dbReference type="AlphaFoldDB" id="A0A391NW45"/>
<comment type="caution">
    <text evidence="1">The sequence shown here is derived from an EMBL/GenBank/DDBJ whole genome shotgun (WGS) entry which is preliminary data.</text>
</comment>
<dbReference type="Proteomes" id="UP000265618">
    <property type="component" value="Unassembled WGS sequence"/>
</dbReference>
<evidence type="ECO:0000313" key="1">
    <source>
        <dbReference type="EMBL" id="GCA62713.1"/>
    </source>
</evidence>
<protein>
    <submittedName>
        <fullName evidence="1">Uncharacterized protein</fullName>
    </submittedName>
</protein>
<evidence type="ECO:0000313" key="2">
    <source>
        <dbReference type="Proteomes" id="UP000265618"/>
    </source>
</evidence>
<sequence>MIGNHQATVSSPQSSAEEKALASRSILSLIHQLQPYLSLPIMSQSGMTSHRNIIIHPRKQRALDHNESIELVQQIITGELRVPPEYPYARVFYSMALAVRRLMMEASLM</sequence>